<keyword evidence="5" id="KW-0808">Transferase</keyword>
<dbReference type="SUPFAM" id="SSF56204">
    <property type="entry name" value="Hect, E3 ligase catalytic domain"/>
    <property type="match status" value="1"/>
</dbReference>
<dbReference type="AlphaFoldDB" id="A0AAN8SD55"/>
<keyword evidence="7" id="KW-0832">Ubl conjugation</keyword>
<sequence>MYMFEGEYRRKPEQCLSGASILTERNELLQHVRQQRQKREECRKRTKCTILIQAFVRGYLTRKRVRHEERVSFDVILQGTDLRQNADENILSLLIKKLLFFYNGDVDDGRLVSVSQIILTLQSRVIKLLESPNNQWSWLIQRLLNLNLGQILAFVKSRGQDSIAVSLRMLEVFTSLKILGNILSHEKAKTVQGRIYTYLVGKNYFKSLKYLLDEKTPPLLCESVDPPTPLVACLFDLLIRPLHLVDVVTPHDFSMFLKHLCRDVFSQKLTEAMKLFVIPAIADLQFFPYYQMLEFLRDWKNSNETSKNENPNMFSTSMLFTILSLEKKHFWLQLHPTVGELTCYLQVLATLTANTSKLSIDSTSQEEDEDELSDFEMEEGEEVELSLKEEMETLEACVVLLNDPNKVNNLLTLVDETEEPMILQALCEVCYNLLISNKLAVYKYRLLYLLAFKPSFLRHLWFAIQRVSQTSVFGSSTPLINFISRGIPLSSDDSERLILLLAVFCSLFSLLIAILHDSEFYGDENGSGQTMPFTLQQLVNITRQLKDISLGLVDLAFPDSIPAMKESIRGIEHSISTQQTHLWSNLFKVVVNLVRQLHARDSRRPFCPEDHWISKQVQIIYQPSELPFRKRRLRGYRPFQGIRALSREELEDGGPPLTTKEVRTAILLMELPFLVPFQERVMVFQTIVLKDKMEHQGEATRFLMGPSIEVSIRRNYIYEDAFEKLSIDKEPELRLKMRVQLVNVAGLEEAGLDGGGLFREFLSELLKTAFDPNRGFFRLTKDNLLYPNPHVHLILDDFPRHYYFIGRMLGKALYENLLVELPFAEFFLSKLVGRHSDVDIHHLASLDPLMYRNLLFLKSYEGDVLDLGLDFIIMNEELGETRIEELKPGGKSIPVTSANRIEYIHLMADYKLNKQIRTQCVAFKQGLTNVIPLEWIQMFNNKELQVLISGAEIPVDVDDLKQYTKYSGGYTDDHPTIKLFWKVVRNFSDTQKRQLLKFVTSCSRPPLLGFKELDPPFCIQNAGTVDRLPTASTCMNLLKLPEFPDEKLMTDKLVYAIQSGAGFELI</sequence>
<gene>
    <name evidence="15" type="ORF">RUM43_005166</name>
</gene>
<evidence type="ECO:0000256" key="10">
    <source>
        <dbReference type="ARBA" id="ARBA00067506"/>
    </source>
</evidence>
<accession>A0AAN8SD55</accession>
<dbReference type="SMART" id="SM00015">
    <property type="entry name" value="IQ"/>
    <property type="match status" value="1"/>
</dbReference>
<comment type="similarity">
    <text evidence="8">Belongs to the UBE3C family.</text>
</comment>
<organism evidence="15 16">
    <name type="scientific">Polyplax serrata</name>
    <name type="common">Common mouse louse</name>
    <dbReference type="NCBI Taxonomy" id="468196"/>
    <lineage>
        <taxon>Eukaryota</taxon>
        <taxon>Metazoa</taxon>
        <taxon>Ecdysozoa</taxon>
        <taxon>Arthropoda</taxon>
        <taxon>Hexapoda</taxon>
        <taxon>Insecta</taxon>
        <taxon>Pterygota</taxon>
        <taxon>Neoptera</taxon>
        <taxon>Paraneoptera</taxon>
        <taxon>Psocodea</taxon>
        <taxon>Troctomorpha</taxon>
        <taxon>Phthiraptera</taxon>
        <taxon>Anoplura</taxon>
        <taxon>Polyplacidae</taxon>
        <taxon>Polyplax</taxon>
    </lineage>
</organism>
<dbReference type="Gene3D" id="3.30.2410.10">
    <property type="entry name" value="Hect, E3 ligase catalytic domain"/>
    <property type="match status" value="1"/>
</dbReference>
<evidence type="ECO:0000256" key="4">
    <source>
        <dbReference type="ARBA" id="ARBA00022499"/>
    </source>
</evidence>
<dbReference type="Pfam" id="PF00612">
    <property type="entry name" value="IQ"/>
    <property type="match status" value="1"/>
</dbReference>
<evidence type="ECO:0000256" key="1">
    <source>
        <dbReference type="ARBA" id="ARBA00000885"/>
    </source>
</evidence>
<evidence type="ECO:0000256" key="5">
    <source>
        <dbReference type="ARBA" id="ARBA00022679"/>
    </source>
</evidence>
<reference evidence="15 16" key="1">
    <citation type="submission" date="2023-10" db="EMBL/GenBank/DDBJ databases">
        <title>Genomes of two closely related lineages of the louse Polyplax serrata with different host specificities.</title>
        <authorList>
            <person name="Martinu J."/>
            <person name="Tarabai H."/>
            <person name="Stefka J."/>
            <person name="Hypsa V."/>
        </authorList>
    </citation>
    <scope>NUCLEOTIDE SEQUENCE [LARGE SCALE GENOMIC DNA]</scope>
    <source>
        <strain evidence="15">HR10_N</strain>
    </source>
</reference>
<dbReference type="GO" id="GO:0006511">
    <property type="term" value="P:ubiquitin-dependent protein catabolic process"/>
    <property type="evidence" value="ECO:0007669"/>
    <property type="project" value="TreeGrafter"/>
</dbReference>
<evidence type="ECO:0000256" key="7">
    <source>
        <dbReference type="ARBA" id="ARBA00022843"/>
    </source>
</evidence>
<name>A0AAN8SD55_POLSC</name>
<dbReference type="GO" id="GO:0000209">
    <property type="term" value="P:protein polyubiquitination"/>
    <property type="evidence" value="ECO:0007669"/>
    <property type="project" value="InterPro"/>
</dbReference>
<dbReference type="PANTHER" id="PTHR45700:SF2">
    <property type="entry name" value="UBIQUITIN-PROTEIN LIGASE E3C"/>
    <property type="match status" value="1"/>
</dbReference>
<evidence type="ECO:0000256" key="13">
    <source>
        <dbReference type="PROSITE-ProRule" id="PRU00104"/>
    </source>
</evidence>
<dbReference type="Gene3D" id="3.90.1750.10">
    <property type="entry name" value="Hect, E3 ligase catalytic domains"/>
    <property type="match status" value="1"/>
</dbReference>
<dbReference type="InterPro" id="IPR000569">
    <property type="entry name" value="HECT_dom"/>
</dbReference>
<dbReference type="InterPro" id="IPR044611">
    <property type="entry name" value="E3A/B/C-like"/>
</dbReference>
<comment type="pathway">
    <text evidence="2">Protein modification; protein ubiquitination.</text>
</comment>
<dbReference type="PROSITE" id="PS50096">
    <property type="entry name" value="IQ"/>
    <property type="match status" value="1"/>
</dbReference>
<comment type="catalytic activity">
    <reaction evidence="1">
        <text>S-ubiquitinyl-[E2 ubiquitin-conjugating enzyme]-L-cysteine + [acceptor protein]-L-lysine = [E2 ubiquitin-conjugating enzyme]-L-cysteine + N(6)-ubiquitinyl-[acceptor protein]-L-lysine.</text>
        <dbReference type="EC" id="2.3.2.26"/>
    </reaction>
</comment>
<evidence type="ECO:0000256" key="12">
    <source>
        <dbReference type="ARBA" id="ARBA00081642"/>
    </source>
</evidence>
<dbReference type="Gene3D" id="3.30.2160.10">
    <property type="entry name" value="Hect, E3 ligase catalytic domain"/>
    <property type="match status" value="1"/>
</dbReference>
<keyword evidence="6 13" id="KW-0833">Ubl conjugation pathway</keyword>
<dbReference type="CDD" id="cd23767">
    <property type="entry name" value="IQCD"/>
    <property type="match status" value="1"/>
</dbReference>
<evidence type="ECO:0000256" key="6">
    <source>
        <dbReference type="ARBA" id="ARBA00022786"/>
    </source>
</evidence>
<evidence type="ECO:0000256" key="8">
    <source>
        <dbReference type="ARBA" id="ARBA00061050"/>
    </source>
</evidence>
<evidence type="ECO:0000256" key="2">
    <source>
        <dbReference type="ARBA" id="ARBA00004906"/>
    </source>
</evidence>
<dbReference type="EC" id="2.3.2.26" evidence="3"/>
<dbReference type="CDD" id="cd00078">
    <property type="entry name" value="HECTc"/>
    <property type="match status" value="1"/>
</dbReference>
<dbReference type="FunFam" id="3.30.2160.10:FF:000002">
    <property type="entry name" value="Putative Ubiquitin-protein ligase E3C"/>
    <property type="match status" value="1"/>
</dbReference>
<dbReference type="FunFam" id="3.90.1750.10:FF:000014">
    <property type="entry name" value="Putative Ubiquitin-protein ligase E3C"/>
    <property type="match status" value="1"/>
</dbReference>
<dbReference type="Proteomes" id="UP001372834">
    <property type="component" value="Unassembled WGS sequence"/>
</dbReference>
<keyword evidence="4" id="KW-1017">Isopeptide bond</keyword>
<feature type="domain" description="HECT" evidence="14">
    <location>
        <begin position="729"/>
        <end position="1066"/>
    </location>
</feature>
<dbReference type="PROSITE" id="PS50237">
    <property type="entry name" value="HECT"/>
    <property type="match status" value="1"/>
</dbReference>
<feature type="active site" description="Glycyl thioester intermediate" evidence="13">
    <location>
        <position position="1034"/>
    </location>
</feature>
<dbReference type="InterPro" id="IPR000048">
    <property type="entry name" value="IQ_motif_EF-hand-BS"/>
</dbReference>
<evidence type="ECO:0000256" key="9">
    <source>
        <dbReference type="ARBA" id="ARBA00063372"/>
    </source>
</evidence>
<dbReference type="Pfam" id="PF00632">
    <property type="entry name" value="HECT"/>
    <property type="match status" value="1"/>
</dbReference>
<dbReference type="InterPro" id="IPR035983">
    <property type="entry name" value="Hect_E3_ubiquitin_ligase"/>
</dbReference>
<dbReference type="FunFam" id="3.30.2410.10:FF:000011">
    <property type="entry name" value="Putative Ubiquitin-protein ligase E3C"/>
    <property type="match status" value="1"/>
</dbReference>
<dbReference type="PANTHER" id="PTHR45700">
    <property type="entry name" value="UBIQUITIN-PROTEIN LIGASE E3C"/>
    <property type="match status" value="1"/>
</dbReference>
<proteinExistence type="inferred from homology"/>
<evidence type="ECO:0000313" key="15">
    <source>
        <dbReference type="EMBL" id="KAK6643656.1"/>
    </source>
</evidence>
<evidence type="ECO:0000256" key="3">
    <source>
        <dbReference type="ARBA" id="ARBA00012485"/>
    </source>
</evidence>
<evidence type="ECO:0000256" key="11">
    <source>
        <dbReference type="ARBA" id="ARBA00077269"/>
    </source>
</evidence>
<dbReference type="GO" id="GO:0009966">
    <property type="term" value="P:regulation of signal transduction"/>
    <property type="evidence" value="ECO:0007669"/>
    <property type="project" value="UniProtKB-ARBA"/>
</dbReference>
<comment type="subunit">
    <text evidence="9">Interacts with 26S proteasomes. Interacts (via the HECT domain) with UBE2D1 and, less efficiently, with UBE2L3.</text>
</comment>
<dbReference type="EMBL" id="JAWJWE010000002">
    <property type="protein sequence ID" value="KAK6643656.1"/>
    <property type="molecule type" value="Genomic_DNA"/>
</dbReference>
<protein>
    <recommendedName>
        <fullName evidence="10">Ubiquitin-protein ligase E3C</fullName>
        <ecNumber evidence="3">2.3.2.26</ecNumber>
    </recommendedName>
    <alternativeName>
        <fullName evidence="11">HECT-type ubiquitin transferase E3C</fullName>
    </alternativeName>
    <alternativeName>
        <fullName evidence="12">RTA-associated ubiquitin ligase</fullName>
    </alternativeName>
</protein>
<dbReference type="SMART" id="SM00119">
    <property type="entry name" value="HECTc"/>
    <property type="match status" value="1"/>
</dbReference>
<evidence type="ECO:0000259" key="14">
    <source>
        <dbReference type="PROSITE" id="PS50237"/>
    </source>
</evidence>
<comment type="caution">
    <text evidence="15">The sequence shown here is derived from an EMBL/GenBank/DDBJ whole genome shotgun (WGS) entry which is preliminary data.</text>
</comment>
<dbReference type="GO" id="GO:0061630">
    <property type="term" value="F:ubiquitin protein ligase activity"/>
    <property type="evidence" value="ECO:0007669"/>
    <property type="project" value="UniProtKB-EC"/>
</dbReference>
<evidence type="ECO:0000313" key="16">
    <source>
        <dbReference type="Proteomes" id="UP001372834"/>
    </source>
</evidence>